<dbReference type="OrthoDB" id="7068172at2"/>
<protein>
    <submittedName>
        <fullName evidence="1">SPBc2 prophage-derived uncharacterized protein YopC</fullName>
    </submittedName>
</protein>
<sequence length="425" mass="49295">MSCPICFFRDSHQRALKSRTFGIDRFEFKLSQYKELYLNELKNLTGLRECDCYNSYSNDSLCLWIDEFLSDINLNIKLIELTFDEINACYMKFINENQRAAINHLYSFLENSSLINRQVDPSELVTTLFRARWKSNFDPKSINEFYHVPFSKRHLVGSQRFSIPGLPLLYLGSSILTVEKELEAQENSNLEYSAFLPSYSHVYNFKIFSLTNNINSLLENNLPGIMGADVSYPYSGDSNISYRPRFKQEIQANILLQICTFPTESKNSFISEYVIPQMLTSALQEKGFNGLKFPSTKCFDSLKDNHRFSSHHLNFVIFTKYHMSNEQDDDLLSRFFTFTLNQHPDIDIKKVLDAIEDVCEINRSSDVNNTDFIMPLVRAKLQIEYLEKSSINGVCYFDTDTGKTELSLYLDMVNDMHKKVAARVA</sequence>
<dbReference type="RefSeq" id="WP_069447738.1">
    <property type="nucleotide sequence ID" value="NZ_MDCJ01000007.1"/>
</dbReference>
<name>A0A1E3WFL8_9VIBR</name>
<reference evidence="1 2" key="1">
    <citation type="submission" date="2016-08" db="EMBL/GenBank/DDBJ databases">
        <title>Genome sequencing of Vibrio scophthalmi strain FP3289, an isolated from Paralichthys olivaceus.</title>
        <authorList>
            <person name="Han H.-J."/>
        </authorList>
    </citation>
    <scope>NUCLEOTIDE SEQUENCE [LARGE SCALE GENOMIC DNA]</scope>
    <source>
        <strain evidence="1 2">FP3289</strain>
    </source>
</reference>
<dbReference type="Proteomes" id="UP000095131">
    <property type="component" value="Unassembled WGS sequence"/>
</dbReference>
<organism evidence="1 2">
    <name type="scientific">Vibrio scophthalmi</name>
    <dbReference type="NCBI Taxonomy" id="45658"/>
    <lineage>
        <taxon>Bacteria</taxon>
        <taxon>Pseudomonadati</taxon>
        <taxon>Pseudomonadota</taxon>
        <taxon>Gammaproteobacteria</taxon>
        <taxon>Vibrionales</taxon>
        <taxon>Vibrionaceae</taxon>
        <taxon>Vibrio</taxon>
    </lineage>
</organism>
<accession>A0A1E3WFL8</accession>
<evidence type="ECO:0000313" key="1">
    <source>
        <dbReference type="EMBL" id="ODS04550.1"/>
    </source>
</evidence>
<proteinExistence type="predicted"/>
<evidence type="ECO:0000313" key="2">
    <source>
        <dbReference type="Proteomes" id="UP000095131"/>
    </source>
</evidence>
<dbReference type="AlphaFoldDB" id="A0A1E3WFL8"/>
<gene>
    <name evidence="1" type="ORF">VSF3289_03689</name>
</gene>
<comment type="caution">
    <text evidence="1">The sequence shown here is derived from an EMBL/GenBank/DDBJ whole genome shotgun (WGS) entry which is preliminary data.</text>
</comment>
<dbReference type="EMBL" id="MDCJ01000007">
    <property type="protein sequence ID" value="ODS04550.1"/>
    <property type="molecule type" value="Genomic_DNA"/>
</dbReference>